<gene>
    <name evidence="1" type="ORF">JYA62_14080</name>
</gene>
<organism evidence="1 2">
    <name type="scientific">Vibrio neptunius</name>
    <dbReference type="NCBI Taxonomy" id="170651"/>
    <lineage>
        <taxon>Bacteria</taxon>
        <taxon>Pseudomonadati</taxon>
        <taxon>Pseudomonadota</taxon>
        <taxon>Gammaproteobacteria</taxon>
        <taxon>Vibrionales</taxon>
        <taxon>Vibrionaceae</taxon>
        <taxon>Vibrio</taxon>
    </lineage>
</organism>
<reference evidence="1 2" key="1">
    <citation type="submission" date="2021-02" db="EMBL/GenBank/DDBJ databases">
        <title>Draft Genome Sequences of 5 Vibrio neptunius Strains Isolated From of Bivalve Hatcheries.</title>
        <authorList>
            <person name="Galvis F."/>
            <person name="Barja J.L."/>
            <person name="Lemos M.L."/>
            <person name="Balado M."/>
        </authorList>
    </citation>
    <scope>NUCLEOTIDE SEQUENCE [LARGE SCALE GENOMIC DNA]</scope>
    <source>
        <strain evidence="1 2">PP-145.98</strain>
    </source>
</reference>
<name>A0ABS3A3K6_9VIBR</name>
<comment type="caution">
    <text evidence="1">The sequence shown here is derived from an EMBL/GenBank/DDBJ whole genome shotgun (WGS) entry which is preliminary data.</text>
</comment>
<accession>A0ABS3A3K6</accession>
<evidence type="ECO:0000313" key="1">
    <source>
        <dbReference type="EMBL" id="MBN3578794.1"/>
    </source>
</evidence>
<dbReference type="Proteomes" id="UP000779070">
    <property type="component" value="Unassembled WGS sequence"/>
</dbReference>
<proteinExistence type="predicted"/>
<keyword evidence="2" id="KW-1185">Reference proteome</keyword>
<sequence length="33" mass="3642">MVTSQSLSTNIGNWNTSSAIYMKSVFGCRTRSN</sequence>
<evidence type="ECO:0000313" key="2">
    <source>
        <dbReference type="Proteomes" id="UP000779070"/>
    </source>
</evidence>
<dbReference type="EMBL" id="JAFHLB010000018">
    <property type="protein sequence ID" value="MBN3578794.1"/>
    <property type="molecule type" value="Genomic_DNA"/>
</dbReference>
<protein>
    <submittedName>
        <fullName evidence="1">Uncharacterized protein</fullName>
    </submittedName>
</protein>